<dbReference type="Proteomes" id="UP000283569">
    <property type="component" value="Unassembled WGS sequence"/>
</dbReference>
<name>A0A420RFX7_GIBIN</name>
<evidence type="ECO:0000313" key="3">
    <source>
        <dbReference type="EMBL" id="RKL15936.1"/>
    </source>
</evidence>
<gene>
    <name evidence="3" type="ORF">BFJ72_g15337</name>
</gene>
<evidence type="ECO:0000259" key="2">
    <source>
        <dbReference type="Pfam" id="PF09339"/>
    </source>
</evidence>
<dbReference type="SUPFAM" id="SSF46785">
    <property type="entry name" value="Winged helix' DNA-binding domain"/>
    <property type="match status" value="1"/>
</dbReference>
<sequence length="161" mass="17374">MVQHLPPGRDLMNKVRAGMTLQNTTVSAWCRQHGVNPSAARQAIYGTWAGPKGQALRAQLLKAAGHPAAGWRRGRGRSPGRSHPERAGPPPAGSCSMSEQSIFARLLFALAGHSHSGLRLKPIADGIGESPSTTLRNLQRMAEDGLVERSPFDQDNWRLSP</sequence>
<proteinExistence type="predicted"/>
<dbReference type="InterPro" id="IPR036388">
    <property type="entry name" value="WH-like_DNA-bd_sf"/>
</dbReference>
<comment type="caution">
    <text evidence="3">The sequence shown here is derived from an EMBL/GenBank/DDBJ whole genome shotgun (WGS) entry which is preliminary data.</text>
</comment>
<reference evidence="3 4" key="1">
    <citation type="journal article" date="2018" name="Sci. Rep.">
        <title>Characterisation of pathogen-specific regions and novel effector candidates in Fusarium oxysporum f. sp. cepae.</title>
        <authorList>
            <person name="Armitage A.D."/>
            <person name="Taylor A."/>
            <person name="Sobczyk M.K."/>
            <person name="Baxter L."/>
            <person name="Greenfield B.P."/>
            <person name="Bates H.J."/>
            <person name="Wilson F."/>
            <person name="Jackson A.C."/>
            <person name="Ott S."/>
            <person name="Harrison R.J."/>
            <person name="Clarkson J.P."/>
        </authorList>
    </citation>
    <scope>NUCLEOTIDE SEQUENCE [LARGE SCALE GENOMIC DNA]</scope>
    <source>
        <strain evidence="3 4">Fp_A8</strain>
    </source>
</reference>
<dbReference type="EMBL" id="MRDB01000340">
    <property type="protein sequence ID" value="RKL15936.1"/>
    <property type="molecule type" value="Genomic_DNA"/>
</dbReference>
<protein>
    <recommendedName>
        <fullName evidence="2">HTH iclR-type domain-containing protein</fullName>
    </recommendedName>
</protein>
<feature type="non-terminal residue" evidence="3">
    <location>
        <position position="161"/>
    </location>
</feature>
<evidence type="ECO:0000256" key="1">
    <source>
        <dbReference type="SAM" id="MobiDB-lite"/>
    </source>
</evidence>
<feature type="region of interest" description="Disordered" evidence="1">
    <location>
        <begin position="64"/>
        <end position="96"/>
    </location>
</feature>
<organism evidence="3 4">
    <name type="scientific">Gibberella intermedia</name>
    <name type="common">Bulb rot disease fungus</name>
    <name type="synonym">Fusarium proliferatum</name>
    <dbReference type="NCBI Taxonomy" id="948311"/>
    <lineage>
        <taxon>Eukaryota</taxon>
        <taxon>Fungi</taxon>
        <taxon>Dikarya</taxon>
        <taxon>Ascomycota</taxon>
        <taxon>Pezizomycotina</taxon>
        <taxon>Sordariomycetes</taxon>
        <taxon>Hypocreomycetidae</taxon>
        <taxon>Hypocreales</taxon>
        <taxon>Nectriaceae</taxon>
        <taxon>Fusarium</taxon>
        <taxon>Fusarium fujikuroi species complex</taxon>
    </lineage>
</organism>
<dbReference type="Gene3D" id="1.10.10.10">
    <property type="entry name" value="Winged helix-like DNA-binding domain superfamily/Winged helix DNA-binding domain"/>
    <property type="match status" value="1"/>
</dbReference>
<dbReference type="AlphaFoldDB" id="A0A420RFX7"/>
<dbReference type="InterPro" id="IPR036390">
    <property type="entry name" value="WH_DNA-bd_sf"/>
</dbReference>
<dbReference type="InterPro" id="IPR005471">
    <property type="entry name" value="Tscrpt_reg_IclR_N"/>
</dbReference>
<accession>A0A420RFX7</accession>
<dbReference type="GO" id="GO:0006355">
    <property type="term" value="P:regulation of DNA-templated transcription"/>
    <property type="evidence" value="ECO:0007669"/>
    <property type="project" value="InterPro"/>
</dbReference>
<feature type="domain" description="HTH iclR-type" evidence="2">
    <location>
        <begin position="113"/>
        <end position="150"/>
    </location>
</feature>
<dbReference type="GO" id="GO:0003677">
    <property type="term" value="F:DNA binding"/>
    <property type="evidence" value="ECO:0007669"/>
    <property type="project" value="InterPro"/>
</dbReference>
<evidence type="ECO:0000313" key="4">
    <source>
        <dbReference type="Proteomes" id="UP000283569"/>
    </source>
</evidence>
<dbReference type="Pfam" id="PF09339">
    <property type="entry name" value="HTH_IclR"/>
    <property type="match status" value="1"/>
</dbReference>